<dbReference type="InterPro" id="IPR022783">
    <property type="entry name" value="GCFC_dom"/>
</dbReference>
<organism evidence="6 7">
    <name type="scientific">Botryobasidium botryosum (strain FD-172 SS1)</name>
    <dbReference type="NCBI Taxonomy" id="930990"/>
    <lineage>
        <taxon>Eukaryota</taxon>
        <taxon>Fungi</taxon>
        <taxon>Dikarya</taxon>
        <taxon>Basidiomycota</taxon>
        <taxon>Agaricomycotina</taxon>
        <taxon>Agaricomycetes</taxon>
        <taxon>Cantharellales</taxon>
        <taxon>Botryobasidiaceae</taxon>
        <taxon>Botryobasidium</taxon>
    </lineage>
</organism>
<dbReference type="InterPro" id="IPR024933">
    <property type="entry name" value="TFP11"/>
</dbReference>
<dbReference type="FunCoup" id="A0A067MEA4">
    <property type="interactions" value="674"/>
</dbReference>
<keyword evidence="2" id="KW-0508">mRNA splicing</keyword>
<evidence type="ECO:0000313" key="6">
    <source>
        <dbReference type="EMBL" id="KDQ13045.1"/>
    </source>
</evidence>
<dbReference type="STRING" id="930990.A0A067MEA4"/>
<feature type="compositionally biased region" description="Polar residues" evidence="4">
    <location>
        <begin position="726"/>
        <end position="735"/>
    </location>
</feature>
<evidence type="ECO:0000313" key="7">
    <source>
        <dbReference type="Proteomes" id="UP000027195"/>
    </source>
</evidence>
<feature type="region of interest" description="Disordered" evidence="4">
    <location>
        <begin position="1"/>
        <end position="81"/>
    </location>
</feature>
<dbReference type="PIRSF" id="PIRSF017706">
    <property type="entry name" value="TFIP11"/>
    <property type="match status" value="1"/>
</dbReference>
<keyword evidence="2" id="KW-0747">Spliceosome</keyword>
<dbReference type="SMART" id="SM00443">
    <property type="entry name" value="G_patch"/>
    <property type="match status" value="1"/>
</dbReference>
<feature type="region of interest" description="Disordered" evidence="4">
    <location>
        <begin position="720"/>
        <end position="742"/>
    </location>
</feature>
<evidence type="ECO:0000256" key="3">
    <source>
        <dbReference type="SAM" id="Coils"/>
    </source>
</evidence>
<keyword evidence="2" id="KW-0507">mRNA processing</keyword>
<dbReference type="PANTHER" id="PTHR23329:SF1">
    <property type="entry name" value="TUFTELIN-INTERACTING PROTEIN 11"/>
    <property type="match status" value="1"/>
</dbReference>
<dbReference type="PROSITE" id="PS50174">
    <property type="entry name" value="G_PATCH"/>
    <property type="match status" value="1"/>
</dbReference>
<comment type="subcellular location">
    <subcellularLocation>
        <location evidence="2">Nucleus</location>
    </subcellularLocation>
</comment>
<feature type="region of interest" description="Disordered" evidence="4">
    <location>
        <begin position="184"/>
        <end position="245"/>
    </location>
</feature>
<evidence type="ECO:0000256" key="2">
    <source>
        <dbReference type="PIRNR" id="PIRNR017706"/>
    </source>
</evidence>
<dbReference type="Pfam" id="PF01585">
    <property type="entry name" value="G-patch"/>
    <property type="match status" value="1"/>
</dbReference>
<feature type="compositionally biased region" description="Low complexity" evidence="4">
    <location>
        <begin position="57"/>
        <end position="81"/>
    </location>
</feature>
<evidence type="ECO:0000256" key="1">
    <source>
        <dbReference type="ARBA" id="ARBA00010900"/>
    </source>
</evidence>
<dbReference type="HOGENOM" id="CLU_007977_2_1_1"/>
<evidence type="ECO:0000259" key="5">
    <source>
        <dbReference type="PROSITE" id="PS50174"/>
    </source>
</evidence>
<name>A0A067MEA4_BOTB1</name>
<feature type="compositionally biased region" description="Low complexity" evidence="4">
    <location>
        <begin position="26"/>
        <end position="38"/>
    </location>
</feature>
<dbReference type="InterPro" id="IPR000467">
    <property type="entry name" value="G_patch_dom"/>
</dbReference>
<feature type="coiled-coil region" evidence="3">
    <location>
        <begin position="310"/>
        <end position="337"/>
    </location>
</feature>
<dbReference type="Proteomes" id="UP000027195">
    <property type="component" value="Unassembled WGS sequence"/>
</dbReference>
<proteinExistence type="inferred from homology"/>
<feature type="compositionally biased region" description="Basic and acidic residues" evidence="4">
    <location>
        <begin position="186"/>
        <end position="235"/>
    </location>
</feature>
<dbReference type="InterPro" id="IPR045211">
    <property type="entry name" value="TFP11/STIP/Ntr1"/>
</dbReference>
<dbReference type="OrthoDB" id="4822at2759"/>
<dbReference type="GO" id="GO:0003676">
    <property type="term" value="F:nucleic acid binding"/>
    <property type="evidence" value="ECO:0007669"/>
    <property type="project" value="InterPro"/>
</dbReference>
<dbReference type="EMBL" id="KL198046">
    <property type="protein sequence ID" value="KDQ13045.1"/>
    <property type="molecule type" value="Genomic_DNA"/>
</dbReference>
<protein>
    <recommendedName>
        <fullName evidence="5">G-patch domain-containing protein</fullName>
    </recommendedName>
</protein>
<evidence type="ECO:0000256" key="4">
    <source>
        <dbReference type="SAM" id="MobiDB-lite"/>
    </source>
</evidence>
<feature type="region of interest" description="Disordered" evidence="4">
    <location>
        <begin position="96"/>
        <end position="130"/>
    </location>
</feature>
<accession>A0A067MEA4</accession>
<dbReference type="InParanoid" id="A0A067MEA4"/>
<sequence length="824" mass="90516">MDEDEDEIPVRGFGASRTGGIGFSKSAGTTAPSTTPGESPSPAPAAGPRGGIGSRAGLGASTSSSFAAAAAAADPTPSSIPPSAALFGLPSAFGAPASERGAPRAQRSFLRNGGNDGAGSAGTGSRTPLSAAEQQHFNKIQGTYGAKLMAKMGWQAGTGLGASAQGIVTPIETKLRPKNMGIAFKGFKEKTEQSKAEARRRGEAVSDDDEPRRGKGKGKDKGKSAEQGDRSDAWKKPRKTKTRVEHKTYEQIVQEAGYDAAAPGIGPIIDATGATPREVSSMADLATASWTPSTDPMRLPEVRHNLRLIVDVTKGDLDGLAKEAKALEERKKWLKHEDQRLRKSVAEEAELISRLQKVHLVVEDISVTAKEAASLYEASLQSFTPHFEKLYGEYSKEYDAYGLDEIVVAAIVPVFRRSVSAWDPLKDPTELADVLRQWKKILKVTVVKDPGSQLSLSSVMTPFESLLWNVWLPKVRSAINNDWSPKTPTPLVQLFEAWSDVLPQFMIDNILDQLVLPKVQKAVSDWSSRRDKTPLHTLVFPWLPHIGLRVEELLGDARRKVKSLFRSWAVDEGVPQDLLAWKDVFDSSDWQGLLLKYVVPKLGATLRDDFKINPRNQNMDPLNWVLPWAEILRPSIFSHLLEAEFFPKWLDILHIWLVQPNPSFDEVAQWYSFWKGSFPESVLALPEVRNGFTKGLQMMNEAMELGSNAPMLLPRPEPYQRKPDTDATSGISKSGTVPARPKPTEVTFRSIVEDFAASHNLLFLPTGKTHEKSRMPLYRVSQNIDGKGGLSVYILDDVVWADDGGDYRAISLEDMVLRATKIKR</sequence>
<gene>
    <name evidence="6" type="ORF">BOTBODRAFT_112065</name>
</gene>
<keyword evidence="7" id="KW-1185">Reference proteome</keyword>
<dbReference type="GO" id="GO:0071008">
    <property type="term" value="C:U2-type post-mRNA release spliceosomal complex"/>
    <property type="evidence" value="ECO:0007669"/>
    <property type="project" value="TreeGrafter"/>
</dbReference>
<dbReference type="Pfam" id="PF07842">
    <property type="entry name" value="GCFC"/>
    <property type="match status" value="1"/>
</dbReference>
<dbReference type="GO" id="GO:0000390">
    <property type="term" value="P:spliceosomal complex disassembly"/>
    <property type="evidence" value="ECO:0007669"/>
    <property type="project" value="InterPro"/>
</dbReference>
<dbReference type="PANTHER" id="PTHR23329">
    <property type="entry name" value="TUFTELIN-INTERACTING PROTEIN 11-RELATED"/>
    <property type="match status" value="1"/>
</dbReference>
<feature type="domain" description="G-patch" evidence="5">
    <location>
        <begin position="141"/>
        <end position="187"/>
    </location>
</feature>
<reference evidence="7" key="1">
    <citation type="journal article" date="2014" name="Proc. Natl. Acad. Sci. U.S.A.">
        <title>Extensive sampling of basidiomycete genomes demonstrates inadequacy of the white-rot/brown-rot paradigm for wood decay fungi.</title>
        <authorList>
            <person name="Riley R."/>
            <person name="Salamov A.A."/>
            <person name="Brown D.W."/>
            <person name="Nagy L.G."/>
            <person name="Floudas D."/>
            <person name="Held B.W."/>
            <person name="Levasseur A."/>
            <person name="Lombard V."/>
            <person name="Morin E."/>
            <person name="Otillar R."/>
            <person name="Lindquist E.A."/>
            <person name="Sun H."/>
            <person name="LaButti K.M."/>
            <person name="Schmutz J."/>
            <person name="Jabbour D."/>
            <person name="Luo H."/>
            <person name="Baker S.E."/>
            <person name="Pisabarro A.G."/>
            <person name="Walton J.D."/>
            <person name="Blanchette R.A."/>
            <person name="Henrissat B."/>
            <person name="Martin F."/>
            <person name="Cullen D."/>
            <person name="Hibbett D.S."/>
            <person name="Grigoriev I.V."/>
        </authorList>
    </citation>
    <scope>NUCLEOTIDE SEQUENCE [LARGE SCALE GENOMIC DNA]</scope>
    <source>
        <strain evidence="7">FD-172 SS1</strain>
    </source>
</reference>
<dbReference type="AlphaFoldDB" id="A0A067MEA4"/>
<keyword evidence="3" id="KW-0175">Coiled coil</keyword>
<keyword evidence="2" id="KW-0539">Nucleus</keyword>
<comment type="similarity">
    <text evidence="1 2">Belongs to the TFP11/STIP family.</text>
</comment>